<dbReference type="InterPro" id="IPR036942">
    <property type="entry name" value="Beta-barrel_TonB_sf"/>
</dbReference>
<sequence length="871" mass="96790">MMKKLLLLMFLTVSFSSFSQMPGMSAQQANIGHVYGKIVDSLGKPLEFVSVVLLTNKPDPATKQNKDVLLKGTVTKANGEFSFDELPIFGKHKLKISSVGYKTIEMPVAFQLMMNGKPNPKAENDPAEQMKMLKNLLGGVDKDLGNIKFYEDNQILQAVTVTATKALFESDIDKKVFNVEKNIVTAGGTAVDIMKNVPSLQVDIDGNVKLRNASPQIFIDGRPTTLSLDQIPADAIEKVEVITNPSAKYDASGGNAGILNLVLKKNKKTGYNGMVNAGADKLGGGNVMANFNVRQNKINLSAMAMTNQMRSKTLGESDRFSDVDGLKSTINQDVDSRMKGGFFFTRLGLDYFVTNRTTLSAAGIIGQGKFNPSENIDINTLRGSVSSYSNRISASDREFRMKGMQLGLKHNFTKSGEELTADLNYFGGKNDGSGLFTTNYYGDANTIYGSQIQKNLSNGNNNFLTIQTDYVRPFGNKGSLEMGLRAQINNIKNINENSIKALGANDFKVINSATTNYQSKNDVYAAYISVAGAYKKVFSYKVGLRAESSKYNGKLLNTNEDFNNKFPISLFPSVFLSKDLKKNQQIQMSLTRRINRPNFFQLIPFVDYTDSLNITKGNANLVPEFTYSSEISYTKAKGVNTFIGSVYYKYTDNLITRYLGQEINQISGKTDLINTYINANSSNNYGFELTGITKPKKWWDLTANVNFYNSRINVSNIEIASTPALWSMFGKLNNNFKLPKKFTIQLSADYQSKTNLPINSGGQNFGPPMNQVQSASQGYIKPFYSVDFAIKKTFLKDAASLTLSVNDIFRSRYAVQYSEGIGFTQNYSRLTNPQMIRVNFSYRFGKMDMSLFKRQNTKSQQEGMQNGMQMQ</sequence>
<evidence type="ECO:0000313" key="8">
    <source>
        <dbReference type="Proteomes" id="UP000837932"/>
    </source>
</evidence>
<dbReference type="PANTHER" id="PTHR40980:SF4">
    <property type="entry name" value="TONB-DEPENDENT RECEPTOR-LIKE BETA-BARREL DOMAIN-CONTAINING PROTEIN"/>
    <property type="match status" value="1"/>
</dbReference>
<dbReference type="Gene3D" id="2.40.170.20">
    <property type="entry name" value="TonB-dependent receptor, beta-barrel domain"/>
    <property type="match status" value="1"/>
</dbReference>
<evidence type="ECO:0000256" key="2">
    <source>
        <dbReference type="ARBA" id="ARBA00023136"/>
    </source>
</evidence>
<dbReference type="Pfam" id="PF07715">
    <property type="entry name" value="Plug"/>
    <property type="match status" value="1"/>
</dbReference>
<dbReference type="EMBL" id="CAKLPY010000002">
    <property type="protein sequence ID" value="CAH0996261.1"/>
    <property type="molecule type" value="Genomic_DNA"/>
</dbReference>
<evidence type="ECO:0000259" key="6">
    <source>
        <dbReference type="Pfam" id="PF14905"/>
    </source>
</evidence>
<dbReference type="Pfam" id="PF13620">
    <property type="entry name" value="CarboxypepD_reg"/>
    <property type="match status" value="1"/>
</dbReference>
<dbReference type="SUPFAM" id="SSF49464">
    <property type="entry name" value="Carboxypeptidase regulatory domain-like"/>
    <property type="match status" value="1"/>
</dbReference>
<feature type="chain" id="PRO_5045076026" description="TonB-dependent receptor" evidence="4">
    <location>
        <begin position="20"/>
        <end position="871"/>
    </location>
</feature>
<keyword evidence="8" id="KW-1185">Reference proteome</keyword>
<name>A0ABN8EWD2_9BACT</name>
<dbReference type="InterPro" id="IPR041700">
    <property type="entry name" value="OMP_b-brl_3"/>
</dbReference>
<dbReference type="Pfam" id="PF14905">
    <property type="entry name" value="OMP_b-brl_3"/>
    <property type="match status" value="1"/>
</dbReference>
<evidence type="ECO:0000256" key="4">
    <source>
        <dbReference type="SAM" id="SignalP"/>
    </source>
</evidence>
<dbReference type="Gene3D" id="2.170.130.10">
    <property type="entry name" value="TonB-dependent receptor, plug domain"/>
    <property type="match status" value="1"/>
</dbReference>
<organism evidence="7 8">
    <name type="scientific">Emticicia aquatica</name>
    <dbReference type="NCBI Taxonomy" id="1681835"/>
    <lineage>
        <taxon>Bacteria</taxon>
        <taxon>Pseudomonadati</taxon>
        <taxon>Bacteroidota</taxon>
        <taxon>Cytophagia</taxon>
        <taxon>Cytophagales</taxon>
        <taxon>Leadbetterellaceae</taxon>
        <taxon>Emticicia</taxon>
    </lineage>
</organism>
<feature type="domain" description="TonB-dependent receptor plug" evidence="5">
    <location>
        <begin position="188"/>
        <end position="253"/>
    </location>
</feature>
<comment type="subcellular location">
    <subcellularLocation>
        <location evidence="1">Cell outer membrane</location>
    </subcellularLocation>
</comment>
<keyword evidence="3" id="KW-0998">Cell outer membrane</keyword>
<evidence type="ECO:0000256" key="3">
    <source>
        <dbReference type="ARBA" id="ARBA00023237"/>
    </source>
</evidence>
<dbReference type="InterPro" id="IPR012910">
    <property type="entry name" value="Plug_dom"/>
</dbReference>
<comment type="caution">
    <text evidence="7">The sequence shown here is derived from an EMBL/GenBank/DDBJ whole genome shotgun (WGS) entry which is preliminary data.</text>
</comment>
<keyword evidence="4" id="KW-0732">Signal</keyword>
<evidence type="ECO:0000256" key="1">
    <source>
        <dbReference type="ARBA" id="ARBA00004442"/>
    </source>
</evidence>
<feature type="domain" description="Outer membrane protein beta-barrel" evidence="6">
    <location>
        <begin position="410"/>
        <end position="842"/>
    </location>
</feature>
<dbReference type="SUPFAM" id="SSF56935">
    <property type="entry name" value="Porins"/>
    <property type="match status" value="1"/>
</dbReference>
<protein>
    <recommendedName>
        <fullName evidence="9">TonB-dependent receptor</fullName>
    </recommendedName>
</protein>
<dbReference type="InterPro" id="IPR008969">
    <property type="entry name" value="CarboxyPept-like_regulatory"/>
</dbReference>
<feature type="signal peptide" evidence="4">
    <location>
        <begin position="1"/>
        <end position="19"/>
    </location>
</feature>
<evidence type="ECO:0008006" key="9">
    <source>
        <dbReference type="Google" id="ProtNLM"/>
    </source>
</evidence>
<proteinExistence type="predicted"/>
<dbReference type="PANTHER" id="PTHR40980">
    <property type="entry name" value="PLUG DOMAIN-CONTAINING PROTEIN"/>
    <property type="match status" value="1"/>
</dbReference>
<keyword evidence="2" id="KW-0472">Membrane</keyword>
<reference evidence="7" key="1">
    <citation type="submission" date="2021-12" db="EMBL/GenBank/DDBJ databases">
        <authorList>
            <person name="Rodrigo-Torres L."/>
            <person name="Arahal R. D."/>
            <person name="Lucena T."/>
        </authorList>
    </citation>
    <scope>NUCLEOTIDE SEQUENCE</scope>
    <source>
        <strain evidence="7">CECT 8858</strain>
    </source>
</reference>
<gene>
    <name evidence="7" type="ORF">EMA8858_02392</name>
</gene>
<dbReference type="Proteomes" id="UP000837932">
    <property type="component" value="Unassembled WGS sequence"/>
</dbReference>
<evidence type="ECO:0000313" key="7">
    <source>
        <dbReference type="EMBL" id="CAH0996261.1"/>
    </source>
</evidence>
<dbReference type="InterPro" id="IPR037066">
    <property type="entry name" value="Plug_dom_sf"/>
</dbReference>
<evidence type="ECO:0000259" key="5">
    <source>
        <dbReference type="Pfam" id="PF07715"/>
    </source>
</evidence>
<accession>A0ABN8EWD2</accession>